<evidence type="ECO:0000256" key="1">
    <source>
        <dbReference type="ARBA" id="ARBA00023015"/>
    </source>
</evidence>
<evidence type="ECO:0000256" key="3">
    <source>
        <dbReference type="ARBA" id="ARBA00023163"/>
    </source>
</evidence>
<dbReference type="InterPro" id="IPR008920">
    <property type="entry name" value="TF_FadR/GntR_C"/>
</dbReference>
<dbReference type="InterPro" id="IPR011711">
    <property type="entry name" value="GntR_C"/>
</dbReference>
<dbReference type="Gene3D" id="1.10.10.10">
    <property type="entry name" value="Winged helix-like DNA-binding domain superfamily/Winged helix DNA-binding domain"/>
    <property type="match status" value="1"/>
</dbReference>
<dbReference type="RefSeq" id="WP_114349389.1">
    <property type="nucleotide sequence ID" value="NZ_QPJL01000010.1"/>
</dbReference>
<dbReference type="SUPFAM" id="SSF48008">
    <property type="entry name" value="GntR ligand-binding domain-like"/>
    <property type="match status" value="1"/>
</dbReference>
<dbReference type="Gene3D" id="1.20.120.530">
    <property type="entry name" value="GntR ligand-binding domain-like"/>
    <property type="match status" value="1"/>
</dbReference>
<keyword evidence="6" id="KW-1185">Reference proteome</keyword>
<proteinExistence type="predicted"/>
<dbReference type="PANTHER" id="PTHR43537">
    <property type="entry name" value="TRANSCRIPTIONAL REGULATOR, GNTR FAMILY"/>
    <property type="match status" value="1"/>
</dbReference>
<keyword evidence="2" id="KW-0238">DNA-binding</keyword>
<dbReference type="SUPFAM" id="SSF46785">
    <property type="entry name" value="Winged helix' DNA-binding domain"/>
    <property type="match status" value="1"/>
</dbReference>
<organism evidence="5 6">
    <name type="scientific">Paracoccus lutimaris</name>
    <dbReference type="NCBI Taxonomy" id="1490030"/>
    <lineage>
        <taxon>Bacteria</taxon>
        <taxon>Pseudomonadati</taxon>
        <taxon>Pseudomonadota</taxon>
        <taxon>Alphaproteobacteria</taxon>
        <taxon>Rhodobacterales</taxon>
        <taxon>Paracoccaceae</taxon>
        <taxon>Paracoccus</taxon>
    </lineage>
</organism>
<dbReference type="SMART" id="SM00895">
    <property type="entry name" value="FCD"/>
    <property type="match status" value="1"/>
</dbReference>
<dbReference type="SMART" id="SM00345">
    <property type="entry name" value="HTH_GNTR"/>
    <property type="match status" value="1"/>
</dbReference>
<dbReference type="InterPro" id="IPR036390">
    <property type="entry name" value="WH_DNA-bd_sf"/>
</dbReference>
<dbReference type="InterPro" id="IPR000524">
    <property type="entry name" value="Tscrpt_reg_HTH_GntR"/>
</dbReference>
<dbReference type="Proteomes" id="UP000253345">
    <property type="component" value="Unassembled WGS sequence"/>
</dbReference>
<dbReference type="CDD" id="cd07377">
    <property type="entry name" value="WHTH_GntR"/>
    <property type="match status" value="1"/>
</dbReference>
<comment type="caution">
    <text evidence="5">The sequence shown here is derived from an EMBL/GenBank/DDBJ whole genome shotgun (WGS) entry which is preliminary data.</text>
</comment>
<evidence type="ECO:0000259" key="4">
    <source>
        <dbReference type="PROSITE" id="PS50949"/>
    </source>
</evidence>
<keyword evidence="1" id="KW-0805">Transcription regulation</keyword>
<dbReference type="PROSITE" id="PS50949">
    <property type="entry name" value="HTH_GNTR"/>
    <property type="match status" value="1"/>
</dbReference>
<dbReference type="InterPro" id="IPR036388">
    <property type="entry name" value="WH-like_DNA-bd_sf"/>
</dbReference>
<dbReference type="EMBL" id="QPJL01000010">
    <property type="protein sequence ID" value="RCW83375.1"/>
    <property type="molecule type" value="Genomic_DNA"/>
</dbReference>
<dbReference type="Pfam" id="PF00392">
    <property type="entry name" value="GntR"/>
    <property type="match status" value="1"/>
</dbReference>
<dbReference type="Pfam" id="PF07729">
    <property type="entry name" value="FCD"/>
    <property type="match status" value="1"/>
</dbReference>
<dbReference type="OrthoDB" id="7620579at2"/>
<protein>
    <submittedName>
        <fullName evidence="5">GntR family transcriptional regulator</fullName>
    </submittedName>
</protein>
<dbReference type="GO" id="GO:0003677">
    <property type="term" value="F:DNA binding"/>
    <property type="evidence" value="ECO:0007669"/>
    <property type="project" value="UniProtKB-KW"/>
</dbReference>
<sequence>MPHAQKPTVQHIRDALENAIVDGKFLPGERLDPEALAMRFGCSRTPIREALQALEGSGLVSVRAKRGTFVTKLGVPELAERFEVMAELEAMCARLAARRASPPEIETIRAAQAACMRAVTTGDSDAYYYENTAFHHAIYAASRNAFLEAEALRLQAMLQPYRRRQLQSRGRMKRSLEEHQTIVDLIAAGEADAAAAEMRNHVVIQGDRFHDLVASIRMADA</sequence>
<dbReference type="GO" id="GO:0003700">
    <property type="term" value="F:DNA-binding transcription factor activity"/>
    <property type="evidence" value="ECO:0007669"/>
    <property type="project" value="InterPro"/>
</dbReference>
<keyword evidence="3" id="KW-0804">Transcription</keyword>
<evidence type="ECO:0000313" key="5">
    <source>
        <dbReference type="EMBL" id="RCW83375.1"/>
    </source>
</evidence>
<gene>
    <name evidence="5" type="ORF">DFP89_11056</name>
</gene>
<accession>A0A368YT40</accession>
<name>A0A368YT40_9RHOB</name>
<evidence type="ECO:0000313" key="6">
    <source>
        <dbReference type="Proteomes" id="UP000253345"/>
    </source>
</evidence>
<feature type="domain" description="HTH gntR-type" evidence="4">
    <location>
        <begin position="6"/>
        <end position="73"/>
    </location>
</feature>
<dbReference type="PANTHER" id="PTHR43537:SF49">
    <property type="entry name" value="TRANSCRIPTIONAL REGULATORY PROTEIN"/>
    <property type="match status" value="1"/>
</dbReference>
<reference evidence="5 6" key="1">
    <citation type="submission" date="2018-07" db="EMBL/GenBank/DDBJ databases">
        <title>Genomic Encyclopedia of Type Strains, Phase III (KMG-III): the genomes of soil and plant-associated and newly described type strains.</title>
        <authorList>
            <person name="Whitman W."/>
        </authorList>
    </citation>
    <scope>NUCLEOTIDE SEQUENCE [LARGE SCALE GENOMIC DNA]</scope>
    <source>
        <strain evidence="5 6">CECT 8525</strain>
    </source>
</reference>
<dbReference type="AlphaFoldDB" id="A0A368YT40"/>
<evidence type="ECO:0000256" key="2">
    <source>
        <dbReference type="ARBA" id="ARBA00023125"/>
    </source>
</evidence>